<dbReference type="NCBIfam" id="TIGR01845">
    <property type="entry name" value="outer_NodT"/>
    <property type="match status" value="1"/>
</dbReference>
<comment type="subcellular location">
    <subcellularLocation>
        <location evidence="2">Cell membrane</location>
        <topology evidence="2">Lipid-anchor</topology>
    </subcellularLocation>
</comment>
<keyword evidence="2" id="KW-0449">Lipoprotein</keyword>
<feature type="signal peptide" evidence="2">
    <location>
        <begin position="1"/>
        <end position="19"/>
    </location>
</feature>
<dbReference type="Gene3D" id="1.20.1600.10">
    <property type="entry name" value="Outer membrane efflux proteins (OEP)"/>
    <property type="match status" value="1"/>
</dbReference>
<dbReference type="PANTHER" id="PTHR30203">
    <property type="entry name" value="OUTER MEMBRANE CATION EFFLUX PROTEIN"/>
    <property type="match status" value="1"/>
</dbReference>
<dbReference type="InterPro" id="IPR010131">
    <property type="entry name" value="MdtP/NodT-like"/>
</dbReference>
<dbReference type="GO" id="GO:0005886">
    <property type="term" value="C:plasma membrane"/>
    <property type="evidence" value="ECO:0007669"/>
    <property type="project" value="UniProtKB-SubCell"/>
</dbReference>
<reference evidence="3 4" key="1">
    <citation type="journal article" date="2018" name="Int. J. Syst. Evol. Microbiol.">
        <title>Mesosutterella multiformis gen. nov., sp. nov., a member of the family Sutterellaceae and Sutterella megalosphaeroides sp. nov., isolated from human faeces.</title>
        <authorList>
            <person name="Sakamoto M."/>
            <person name="Ikeyama N."/>
            <person name="Kunihiro T."/>
            <person name="Iino T."/>
            <person name="Yuki M."/>
            <person name="Ohkuma M."/>
        </authorList>
    </citation>
    <scope>NUCLEOTIDE SEQUENCE [LARGE SCALE GENOMIC DNA]</scope>
    <source>
        <strain evidence="3 4">4NBBH2</strain>
    </source>
</reference>
<dbReference type="EMBL" id="BGZJ01000001">
    <property type="protein sequence ID" value="GBO93459.1"/>
    <property type="molecule type" value="Genomic_DNA"/>
</dbReference>
<dbReference type="Gene3D" id="2.20.200.10">
    <property type="entry name" value="Outer membrane efflux proteins (OEP)"/>
    <property type="match status" value="1"/>
</dbReference>
<evidence type="ECO:0000256" key="1">
    <source>
        <dbReference type="ARBA" id="ARBA00007613"/>
    </source>
</evidence>
<gene>
    <name evidence="3" type="ORF">MESMUL_08130</name>
</gene>
<feature type="chain" id="PRO_5017106072" evidence="2">
    <location>
        <begin position="20"/>
        <end position="464"/>
    </location>
</feature>
<dbReference type="SUPFAM" id="SSF56954">
    <property type="entry name" value="Outer membrane efflux proteins (OEP)"/>
    <property type="match status" value="1"/>
</dbReference>
<sequence>MKKTAITLASGLAASLLLASCSTPPGLPKTLPDTRASLPDTWNAPEVKGGAFSARSDWWNEFSDPTLSSLIETGLSRSHNVRAALARLEEARAYAEETGAALYPNISLGADASNGRTESATSGAYQKSKIHRVQGEAAWEIDFWGKNRKAREAALASADSSLWAVRAVELSLAGNIARQYFGWVAARQSLAISENTLASLAKTLSITEAKYRLGTATEVDVNTARSDVETQRTAVSSWKLAAEQHLHALALLTAQPELKLPDSPYGLPEVPAIRPGIPSTLLQNRPDVREAEAMLRSAHASVAVAYAAFFPSISLTGSAGTQSRALSDLFTHSIWSVGLSLDLPIFDFGRRSARFSQAKAAETAALESYRMAAEQAYSDVRDSLSAATYYSEEARSRTVARSTAEKAAAQASTLYEAGKGGFLSLLTAQRSANAAALSEISTRLNGLNNAVALNLALGAGPGNR</sequence>
<dbReference type="RefSeq" id="WP_116269835.1">
    <property type="nucleotide sequence ID" value="NZ_BGZJ01000001.1"/>
</dbReference>
<keyword evidence="2" id="KW-0564">Palmitate</keyword>
<accession>A0A388SDA5</accession>
<keyword evidence="2" id="KW-1134">Transmembrane beta strand</keyword>
<keyword evidence="4" id="KW-1185">Reference proteome</keyword>
<evidence type="ECO:0000256" key="2">
    <source>
        <dbReference type="RuleBase" id="RU362097"/>
    </source>
</evidence>
<dbReference type="Pfam" id="PF02321">
    <property type="entry name" value="OEP"/>
    <property type="match status" value="2"/>
</dbReference>
<evidence type="ECO:0000313" key="4">
    <source>
        <dbReference type="Proteomes" id="UP000266091"/>
    </source>
</evidence>
<evidence type="ECO:0000313" key="3">
    <source>
        <dbReference type="EMBL" id="GBO93459.1"/>
    </source>
</evidence>
<dbReference type="OrthoDB" id="9770517at2"/>
<keyword evidence="2" id="KW-0732">Signal</keyword>
<comment type="similarity">
    <text evidence="1 2">Belongs to the outer membrane factor (OMF) (TC 1.B.17) family.</text>
</comment>
<comment type="caution">
    <text evidence="3">The sequence shown here is derived from an EMBL/GenBank/DDBJ whole genome shotgun (WGS) entry which is preliminary data.</text>
</comment>
<dbReference type="GO" id="GO:0015562">
    <property type="term" value="F:efflux transmembrane transporter activity"/>
    <property type="evidence" value="ECO:0007669"/>
    <property type="project" value="InterPro"/>
</dbReference>
<keyword evidence="2" id="KW-0812">Transmembrane</keyword>
<proteinExistence type="inferred from homology"/>
<name>A0A388SDA5_9BURK</name>
<protein>
    <submittedName>
        <fullName evidence="3">AdeC/adeK/oprM family multidrug efflux complex outer membrane factor</fullName>
    </submittedName>
</protein>
<keyword evidence="2" id="KW-0472">Membrane</keyword>
<dbReference type="PANTHER" id="PTHR30203:SF33">
    <property type="entry name" value="BLR4455 PROTEIN"/>
    <property type="match status" value="1"/>
</dbReference>
<organism evidence="3 4">
    <name type="scientific">Mesosutterella multiformis</name>
    <dbReference type="NCBI Taxonomy" id="2259133"/>
    <lineage>
        <taxon>Bacteria</taxon>
        <taxon>Pseudomonadati</taxon>
        <taxon>Pseudomonadota</taxon>
        <taxon>Betaproteobacteria</taxon>
        <taxon>Burkholderiales</taxon>
        <taxon>Sutterellaceae</taxon>
        <taxon>Mesosutterella</taxon>
    </lineage>
</organism>
<dbReference type="PROSITE" id="PS51257">
    <property type="entry name" value="PROKAR_LIPOPROTEIN"/>
    <property type="match status" value="1"/>
</dbReference>
<dbReference type="AlphaFoldDB" id="A0A388SDA5"/>
<dbReference type="Proteomes" id="UP000266091">
    <property type="component" value="Unassembled WGS sequence"/>
</dbReference>
<dbReference type="InterPro" id="IPR003423">
    <property type="entry name" value="OMP_efflux"/>
</dbReference>